<keyword evidence="3" id="KW-0547">Nucleotide-binding</keyword>
<dbReference type="SMART" id="SM00382">
    <property type="entry name" value="AAA"/>
    <property type="match status" value="1"/>
</dbReference>
<protein>
    <submittedName>
        <fullName evidence="3">ATP-binding protein</fullName>
    </submittedName>
</protein>
<dbReference type="AlphaFoldDB" id="A0A9D1HIK9"/>
<dbReference type="CDD" id="cd19481">
    <property type="entry name" value="RecA-like_protease"/>
    <property type="match status" value="1"/>
</dbReference>
<dbReference type="InterPro" id="IPR003959">
    <property type="entry name" value="ATPase_AAA_core"/>
</dbReference>
<keyword evidence="3" id="KW-0067">ATP-binding</keyword>
<reference evidence="3" key="1">
    <citation type="submission" date="2020-10" db="EMBL/GenBank/DDBJ databases">
        <authorList>
            <person name="Gilroy R."/>
        </authorList>
    </citation>
    <scope>NUCLEOTIDE SEQUENCE</scope>
    <source>
        <strain evidence="3">CHK187-14744</strain>
    </source>
</reference>
<dbReference type="Gene3D" id="3.40.50.300">
    <property type="entry name" value="P-loop containing nucleotide triphosphate hydrolases"/>
    <property type="match status" value="1"/>
</dbReference>
<dbReference type="GO" id="GO:0016887">
    <property type="term" value="F:ATP hydrolysis activity"/>
    <property type="evidence" value="ECO:0007669"/>
    <property type="project" value="InterPro"/>
</dbReference>
<evidence type="ECO:0000313" key="3">
    <source>
        <dbReference type="EMBL" id="HIU02812.1"/>
    </source>
</evidence>
<reference evidence="3" key="2">
    <citation type="journal article" date="2021" name="PeerJ">
        <title>Extensive microbial diversity within the chicken gut microbiome revealed by metagenomics and culture.</title>
        <authorList>
            <person name="Gilroy R."/>
            <person name="Ravi A."/>
            <person name="Getino M."/>
            <person name="Pursley I."/>
            <person name="Horton D.L."/>
            <person name="Alikhan N.F."/>
            <person name="Baker D."/>
            <person name="Gharbi K."/>
            <person name="Hall N."/>
            <person name="Watson M."/>
            <person name="Adriaenssens E.M."/>
            <person name="Foster-Nyarko E."/>
            <person name="Jarju S."/>
            <person name="Secka A."/>
            <person name="Antonio M."/>
            <person name="Oren A."/>
            <person name="Chaudhuri R.R."/>
            <person name="La Ragione R."/>
            <person name="Hildebrand F."/>
            <person name="Pallen M.J."/>
        </authorList>
    </citation>
    <scope>NUCLEOTIDE SEQUENCE</scope>
    <source>
        <strain evidence="3">CHK187-14744</strain>
    </source>
</reference>
<name>A0A9D1HIK9_9FIRM</name>
<evidence type="ECO:0000313" key="4">
    <source>
        <dbReference type="Proteomes" id="UP000824164"/>
    </source>
</evidence>
<gene>
    <name evidence="3" type="ORF">IAB63_06120</name>
</gene>
<dbReference type="InterPro" id="IPR003593">
    <property type="entry name" value="AAA+_ATPase"/>
</dbReference>
<feature type="domain" description="AAA+ ATPase" evidence="2">
    <location>
        <begin position="170"/>
        <end position="309"/>
    </location>
</feature>
<sequence>MEKSYLDKMRSKETLCMSYMQKADDMFAMNDYSHSREECVYLQKAAELRYEMAQISSGEERRYQQRKLQELNQRIRSIVRIIDPELWEKMQNRPESKKEKPAAEADKTENMPGDAEKPDVTEEEAARWFRKQPAQSFDDVAGMEDIKELLKGSLKRMDRSGIARRLKQPQQKSFLFLGLSGCGKTYVAEAFIHELMDAGYKYIFLQASDILSRYVGEAEKIVDRVFETARKNAPCVVFIDELDGVCKNRSMANLPQHAATLTTAFLTAHNQIADSDSQVIFIGATNYPDQLDTAMHNRVRLVKVSLPSKEARAQVFEKEFSDIVVREDDLTGEWMAEQTEGYDYRDICKRLVPAIKEAISDDLMTIYKDDDKAVQALDDGRYKLGRNIFEKAMKQCMPSPKDETAIDDWIRHFHMEQAVMG</sequence>
<dbReference type="Gene3D" id="1.10.8.60">
    <property type="match status" value="1"/>
</dbReference>
<dbReference type="Proteomes" id="UP000824164">
    <property type="component" value="Unassembled WGS sequence"/>
</dbReference>
<organism evidence="3 4">
    <name type="scientific">Candidatus Onthocola gallistercoris</name>
    <dbReference type="NCBI Taxonomy" id="2840876"/>
    <lineage>
        <taxon>Bacteria</taxon>
        <taxon>Bacillati</taxon>
        <taxon>Bacillota</taxon>
        <taxon>Bacilli</taxon>
        <taxon>Candidatus Onthocola</taxon>
    </lineage>
</organism>
<feature type="region of interest" description="Disordered" evidence="1">
    <location>
        <begin position="90"/>
        <end position="125"/>
    </location>
</feature>
<dbReference type="PANTHER" id="PTHR23074">
    <property type="entry name" value="AAA DOMAIN-CONTAINING"/>
    <property type="match status" value="1"/>
</dbReference>
<dbReference type="PANTHER" id="PTHR23074:SF83">
    <property type="entry name" value="VACUOLAR PROTEIN SORTING-ASSOCIATED PROTEIN 4A"/>
    <property type="match status" value="1"/>
</dbReference>
<evidence type="ECO:0000256" key="1">
    <source>
        <dbReference type="SAM" id="MobiDB-lite"/>
    </source>
</evidence>
<comment type="caution">
    <text evidence="3">The sequence shown here is derived from an EMBL/GenBank/DDBJ whole genome shotgun (WGS) entry which is preliminary data.</text>
</comment>
<dbReference type="SUPFAM" id="SSF52540">
    <property type="entry name" value="P-loop containing nucleoside triphosphate hydrolases"/>
    <property type="match status" value="1"/>
</dbReference>
<dbReference type="InterPro" id="IPR027417">
    <property type="entry name" value="P-loop_NTPase"/>
</dbReference>
<evidence type="ECO:0000259" key="2">
    <source>
        <dbReference type="SMART" id="SM00382"/>
    </source>
</evidence>
<proteinExistence type="predicted"/>
<dbReference type="GO" id="GO:0005524">
    <property type="term" value="F:ATP binding"/>
    <property type="evidence" value="ECO:0007669"/>
    <property type="project" value="UniProtKB-KW"/>
</dbReference>
<dbReference type="InterPro" id="IPR050304">
    <property type="entry name" value="MT-severing_AAA_ATPase"/>
</dbReference>
<dbReference type="EMBL" id="DVLT01000040">
    <property type="protein sequence ID" value="HIU02812.1"/>
    <property type="molecule type" value="Genomic_DNA"/>
</dbReference>
<dbReference type="Pfam" id="PF00004">
    <property type="entry name" value="AAA"/>
    <property type="match status" value="1"/>
</dbReference>
<accession>A0A9D1HIK9</accession>